<dbReference type="EMBL" id="CP121106">
    <property type="protein sequence ID" value="WFL77076.1"/>
    <property type="molecule type" value="Genomic_DNA"/>
</dbReference>
<dbReference type="InterPro" id="IPR015413">
    <property type="entry name" value="Methionyl/Leucyl_tRNA_Synth"/>
</dbReference>
<dbReference type="Proteomes" id="UP001215827">
    <property type="component" value="Chromosome"/>
</dbReference>
<evidence type="ECO:0000313" key="12">
    <source>
        <dbReference type="EMBL" id="WFL77076.1"/>
    </source>
</evidence>
<keyword evidence="13" id="KW-1185">Reference proteome</keyword>
<keyword evidence="3 9" id="KW-0963">Cytoplasm</keyword>
<keyword evidence="6 9" id="KW-0067">ATP-binding</keyword>
<dbReference type="RefSeq" id="WP_278015835.1">
    <property type="nucleotide sequence ID" value="NZ_CP121106.1"/>
</dbReference>
<keyword evidence="4 9" id="KW-0436">Ligase</keyword>
<keyword evidence="5 9" id="KW-0547">Nucleotide-binding</keyword>
<dbReference type="InterPro" id="IPR009080">
    <property type="entry name" value="tRNAsynth_Ia_anticodon-bd"/>
</dbReference>
<keyword evidence="7 9" id="KW-0648">Protein biosynthesis</keyword>
<dbReference type="CDD" id="cd00814">
    <property type="entry name" value="MetRS_core"/>
    <property type="match status" value="1"/>
</dbReference>
<dbReference type="GO" id="GO:0004825">
    <property type="term" value="F:methionine-tRNA ligase activity"/>
    <property type="evidence" value="ECO:0007669"/>
    <property type="project" value="UniProtKB-EC"/>
</dbReference>
<comment type="function">
    <text evidence="1 9">Is required not only for elongation of protein synthesis but also for the initiation of all mRNA translation through initiator tRNA(fMet) aminoacylation.</text>
</comment>
<dbReference type="Pfam" id="PF19303">
    <property type="entry name" value="Anticodon_3"/>
    <property type="match status" value="1"/>
</dbReference>
<evidence type="ECO:0000256" key="3">
    <source>
        <dbReference type="ARBA" id="ARBA00022490"/>
    </source>
</evidence>
<comment type="caution">
    <text evidence="9">Lacks conserved residue(s) required for the propagation of feature annotation.</text>
</comment>
<dbReference type="NCBIfam" id="TIGR00398">
    <property type="entry name" value="metG"/>
    <property type="match status" value="1"/>
</dbReference>
<evidence type="ECO:0000256" key="2">
    <source>
        <dbReference type="ARBA" id="ARBA00004496"/>
    </source>
</evidence>
<comment type="subunit">
    <text evidence="9">Monomer.</text>
</comment>
<dbReference type="SUPFAM" id="SSF47323">
    <property type="entry name" value="Anticodon-binding domain of a subclass of class I aminoacyl-tRNA synthetases"/>
    <property type="match status" value="1"/>
</dbReference>
<evidence type="ECO:0000256" key="9">
    <source>
        <dbReference type="HAMAP-Rule" id="MF_01228"/>
    </source>
</evidence>
<evidence type="ECO:0000256" key="7">
    <source>
        <dbReference type="ARBA" id="ARBA00022917"/>
    </source>
</evidence>
<dbReference type="InterPro" id="IPR023457">
    <property type="entry name" value="Met-tRNA_synth_2"/>
</dbReference>
<dbReference type="Gene3D" id="2.170.220.10">
    <property type="match status" value="1"/>
</dbReference>
<dbReference type="InterPro" id="IPR014758">
    <property type="entry name" value="Met-tRNA_synth"/>
</dbReference>
<sequence length="522" mass="59485">MSEPFYITTAINYPNGRPHIGHAYEGIATDVMARFQRQMGRDVRFVTGTDEHGLKMDQTARKMGRATIDLADEMSGHFRDMADKLNISYDEFVRTTEPRHHAASIELWRRMEQAGDLYLDRYEGWYSVRDEAFYDESELVDGEGGEKLSPQGTPVEWTAEETWFFRLSNYQDKLLAHYRDNPDFIRPESRRNEVMRFVESGLKDLSVSRTSFDWGVPVPNSDGHVMYVWVDALTTYMTGVGFPDAEGEMYQRYWPADIHMIGKDITRFHTVYWPAFLMSAGLPLPKQVFSHGFLLARGGEKMSKSAGNVVDPMELADRFGVDNLRYFFLREIAFGQDGSYSPEAIVNRANAELANSFGNLAQRTLSMINKNMDGKLEIFSPNEQDIALFNLVRDACRTQLPREFEKLNFSIGIEAWIRAVYACNQYVDEQAPWGLKKTDPERMKAVLQTLFIALRDLAIAIRPVVPEKADALLDQLGIAEGARAYADLADDGWFDALVTSGFTVDKPTPIFPRLEMPEEEPA</sequence>
<dbReference type="Gene3D" id="1.10.730.10">
    <property type="entry name" value="Isoleucyl-tRNA Synthetase, Domain 1"/>
    <property type="match status" value="1"/>
</dbReference>
<dbReference type="NCBIfam" id="NF008900">
    <property type="entry name" value="PRK12267.1"/>
    <property type="match status" value="1"/>
</dbReference>
<name>A0ABY8FV94_9SPHN</name>
<dbReference type="Gene3D" id="3.40.50.620">
    <property type="entry name" value="HUPs"/>
    <property type="match status" value="1"/>
</dbReference>
<dbReference type="InterPro" id="IPR033911">
    <property type="entry name" value="MetRS_core"/>
</dbReference>
<protein>
    <recommendedName>
        <fullName evidence="9">Methionine--tRNA ligase</fullName>
        <ecNumber evidence="9">6.1.1.10</ecNumber>
    </recommendedName>
    <alternativeName>
        <fullName evidence="9">Methionyl-tRNA synthetase</fullName>
        <shortName evidence="9">MetRS</shortName>
    </alternativeName>
</protein>
<dbReference type="SUPFAM" id="SSF52374">
    <property type="entry name" value="Nucleotidylyl transferase"/>
    <property type="match status" value="1"/>
</dbReference>
<proteinExistence type="inferred from homology"/>
<evidence type="ECO:0000256" key="5">
    <source>
        <dbReference type="ARBA" id="ARBA00022741"/>
    </source>
</evidence>
<dbReference type="InterPro" id="IPR041872">
    <property type="entry name" value="Anticodon_Met"/>
</dbReference>
<comment type="similarity">
    <text evidence="9">Belongs to the class-I aminoacyl-tRNA synthetase family. MetG type 2B subfamily.</text>
</comment>
<reference evidence="12 13" key="1">
    <citation type="submission" date="2023-03" db="EMBL/GenBank/DDBJ databases">
        <title>Altererythrobacter sp. CAU 1644 isolated from sand.</title>
        <authorList>
            <person name="Kim W."/>
        </authorList>
    </citation>
    <scope>NUCLEOTIDE SEQUENCE [LARGE SCALE GENOMIC DNA]</scope>
    <source>
        <strain evidence="12 13">CAU 1644</strain>
    </source>
</reference>
<comment type="catalytic activity">
    <reaction evidence="9">
        <text>tRNA(Met) + L-methionine + ATP = L-methionyl-tRNA(Met) + AMP + diphosphate</text>
        <dbReference type="Rhea" id="RHEA:13481"/>
        <dbReference type="Rhea" id="RHEA-COMP:9667"/>
        <dbReference type="Rhea" id="RHEA-COMP:9698"/>
        <dbReference type="ChEBI" id="CHEBI:30616"/>
        <dbReference type="ChEBI" id="CHEBI:33019"/>
        <dbReference type="ChEBI" id="CHEBI:57844"/>
        <dbReference type="ChEBI" id="CHEBI:78442"/>
        <dbReference type="ChEBI" id="CHEBI:78530"/>
        <dbReference type="ChEBI" id="CHEBI:456215"/>
        <dbReference type="EC" id="6.1.1.10"/>
    </reaction>
</comment>
<feature type="domain" description="Methionyl-tRNA synthetase anticodon-binding" evidence="11">
    <location>
        <begin position="417"/>
        <end position="513"/>
    </location>
</feature>
<dbReference type="HAMAP" id="MF_01228">
    <property type="entry name" value="Met_tRNA_synth_type2"/>
    <property type="match status" value="1"/>
</dbReference>
<evidence type="ECO:0000256" key="1">
    <source>
        <dbReference type="ARBA" id="ARBA00003314"/>
    </source>
</evidence>
<dbReference type="Pfam" id="PF09334">
    <property type="entry name" value="tRNA-synt_1g"/>
    <property type="match status" value="1"/>
</dbReference>
<dbReference type="InterPro" id="IPR001412">
    <property type="entry name" value="aa-tRNA-synth_I_CS"/>
</dbReference>
<dbReference type="PANTHER" id="PTHR43326">
    <property type="entry name" value="METHIONYL-TRNA SYNTHETASE"/>
    <property type="match status" value="1"/>
</dbReference>
<dbReference type="PANTHER" id="PTHR43326:SF1">
    <property type="entry name" value="METHIONINE--TRNA LIGASE, MITOCHONDRIAL"/>
    <property type="match status" value="1"/>
</dbReference>
<evidence type="ECO:0000259" key="10">
    <source>
        <dbReference type="Pfam" id="PF09334"/>
    </source>
</evidence>
<evidence type="ECO:0000256" key="4">
    <source>
        <dbReference type="ARBA" id="ARBA00022598"/>
    </source>
</evidence>
<dbReference type="CDD" id="cd07957">
    <property type="entry name" value="Anticodon_Ia_Met"/>
    <property type="match status" value="1"/>
</dbReference>
<dbReference type="PROSITE" id="PS00178">
    <property type="entry name" value="AA_TRNA_LIGASE_I"/>
    <property type="match status" value="1"/>
</dbReference>
<feature type="short sequence motif" description="'KMSKS' region" evidence="9">
    <location>
        <begin position="301"/>
        <end position="305"/>
    </location>
</feature>
<organism evidence="12 13">
    <name type="scientific">Altererythrobacter arenosus</name>
    <dbReference type="NCBI Taxonomy" id="3032592"/>
    <lineage>
        <taxon>Bacteria</taxon>
        <taxon>Pseudomonadati</taxon>
        <taxon>Pseudomonadota</taxon>
        <taxon>Alphaproteobacteria</taxon>
        <taxon>Sphingomonadales</taxon>
        <taxon>Erythrobacteraceae</taxon>
        <taxon>Altererythrobacter</taxon>
    </lineage>
</organism>
<keyword evidence="8 9" id="KW-0030">Aminoacyl-tRNA synthetase</keyword>
<dbReference type="PRINTS" id="PR01041">
    <property type="entry name" value="TRNASYNTHMET"/>
</dbReference>
<dbReference type="EC" id="6.1.1.10" evidence="9"/>
<evidence type="ECO:0000313" key="13">
    <source>
        <dbReference type="Proteomes" id="UP001215827"/>
    </source>
</evidence>
<accession>A0ABY8FV94</accession>
<gene>
    <name evidence="9 12" type="primary">metG</name>
    <name evidence="12" type="ORF">P7228_13935</name>
</gene>
<evidence type="ECO:0000256" key="8">
    <source>
        <dbReference type="ARBA" id="ARBA00023146"/>
    </source>
</evidence>
<feature type="domain" description="Methionyl/Leucyl tRNA synthetase" evidence="10">
    <location>
        <begin position="6"/>
        <end position="365"/>
    </location>
</feature>
<comment type="subcellular location">
    <subcellularLocation>
        <location evidence="2 9">Cytoplasm</location>
    </subcellularLocation>
</comment>
<dbReference type="InterPro" id="IPR014729">
    <property type="entry name" value="Rossmann-like_a/b/a_fold"/>
</dbReference>
<evidence type="ECO:0000256" key="6">
    <source>
        <dbReference type="ARBA" id="ARBA00022840"/>
    </source>
</evidence>
<evidence type="ECO:0000259" key="11">
    <source>
        <dbReference type="Pfam" id="PF19303"/>
    </source>
</evidence>